<keyword evidence="3" id="KW-1185">Reference proteome</keyword>
<keyword evidence="1" id="KW-0732">Signal</keyword>
<feature type="signal peptide" evidence="1">
    <location>
        <begin position="1"/>
        <end position="21"/>
    </location>
</feature>
<dbReference type="AlphaFoldDB" id="F7NP65"/>
<proteinExistence type="predicted"/>
<gene>
    <name evidence="2" type="ORF">ALO_19542</name>
</gene>
<evidence type="ECO:0008006" key="4">
    <source>
        <dbReference type="Google" id="ProtNLM"/>
    </source>
</evidence>
<dbReference type="EMBL" id="AFGF01000240">
    <property type="protein sequence ID" value="EGO62188.1"/>
    <property type="molecule type" value="Genomic_DNA"/>
</dbReference>
<feature type="chain" id="PRO_5003366639" description="Outer membrane protein beta-barrel domain-containing protein" evidence="1">
    <location>
        <begin position="22"/>
        <end position="171"/>
    </location>
</feature>
<comment type="caution">
    <text evidence="2">The sequence shown here is derived from an EMBL/GenBank/DDBJ whole genome shotgun (WGS) entry which is preliminary data.</text>
</comment>
<accession>F7NP65</accession>
<dbReference type="Proteomes" id="UP000003240">
    <property type="component" value="Unassembled WGS sequence"/>
</dbReference>
<dbReference type="STRING" id="1009370.ALO_19542"/>
<evidence type="ECO:0000313" key="2">
    <source>
        <dbReference type="EMBL" id="EGO62188.1"/>
    </source>
</evidence>
<dbReference type="SUPFAM" id="SSF56935">
    <property type="entry name" value="Porins"/>
    <property type="match status" value="1"/>
</dbReference>
<protein>
    <recommendedName>
        <fullName evidence="4">Outer membrane protein beta-barrel domain-containing protein</fullName>
    </recommendedName>
</protein>
<organism evidence="2 3">
    <name type="scientific">Acetonema longum DSM 6540</name>
    <dbReference type="NCBI Taxonomy" id="1009370"/>
    <lineage>
        <taxon>Bacteria</taxon>
        <taxon>Bacillati</taxon>
        <taxon>Bacillota</taxon>
        <taxon>Negativicutes</taxon>
        <taxon>Acetonemataceae</taxon>
        <taxon>Acetonema</taxon>
    </lineage>
</organism>
<reference evidence="2 3" key="1">
    <citation type="journal article" date="2011" name="EMBO J.">
        <title>Structural diversity of bacterial flagellar motors.</title>
        <authorList>
            <person name="Chen S."/>
            <person name="Beeby M."/>
            <person name="Murphy G.E."/>
            <person name="Leadbetter J.R."/>
            <person name="Hendrixson D.R."/>
            <person name="Briegel A."/>
            <person name="Li Z."/>
            <person name="Shi J."/>
            <person name="Tocheva E.I."/>
            <person name="Muller A."/>
            <person name="Dobro M.J."/>
            <person name="Jensen G.J."/>
        </authorList>
    </citation>
    <scope>NUCLEOTIDE SEQUENCE [LARGE SCALE GENOMIC DNA]</scope>
    <source>
        <strain evidence="2 3">DSM 6540</strain>
    </source>
</reference>
<dbReference type="RefSeq" id="WP_004099153.1">
    <property type="nucleotide sequence ID" value="NZ_AFGF01000240.1"/>
</dbReference>
<name>F7NP65_9FIRM</name>
<evidence type="ECO:0000256" key="1">
    <source>
        <dbReference type="SAM" id="SignalP"/>
    </source>
</evidence>
<sequence length="171" mass="18634">MKKLLLTLAAVWVLCAGTALAAPVNNLYVGGTAAGYMFQAADPDAHTLYLEHQLFEKVAIGLQISDVEGWSDTENDLYGQLLFSDNFRGIVGVRDYGPESDLYLGAALNGELAEDTEGYASMIIGGDFDEFQVGINYRIHYGVDLNVNYKSTSYDGGYDRNGFGLGLTFLF</sequence>
<evidence type="ECO:0000313" key="3">
    <source>
        <dbReference type="Proteomes" id="UP000003240"/>
    </source>
</evidence>
<dbReference type="OrthoDB" id="1623865at2"/>